<dbReference type="Pfam" id="PF23559">
    <property type="entry name" value="WHD_DRP"/>
    <property type="match status" value="1"/>
</dbReference>
<dbReference type="SUPFAM" id="SSF52540">
    <property type="entry name" value="P-loop containing nucleoside triphosphate hydrolases"/>
    <property type="match status" value="1"/>
</dbReference>
<keyword evidence="4" id="KW-0547">Nucleotide-binding</keyword>
<proteinExistence type="inferred from homology"/>
<dbReference type="PANTHER" id="PTHR23155">
    <property type="entry name" value="DISEASE RESISTANCE PROTEIN RP"/>
    <property type="match status" value="1"/>
</dbReference>
<organism evidence="11 12">
    <name type="scientific">Urochloa decumbens</name>
    <dbReference type="NCBI Taxonomy" id="240449"/>
    <lineage>
        <taxon>Eukaryota</taxon>
        <taxon>Viridiplantae</taxon>
        <taxon>Streptophyta</taxon>
        <taxon>Embryophyta</taxon>
        <taxon>Tracheophyta</taxon>
        <taxon>Spermatophyta</taxon>
        <taxon>Magnoliopsida</taxon>
        <taxon>Liliopsida</taxon>
        <taxon>Poales</taxon>
        <taxon>Poaceae</taxon>
        <taxon>PACMAD clade</taxon>
        <taxon>Panicoideae</taxon>
        <taxon>Panicodae</taxon>
        <taxon>Paniceae</taxon>
        <taxon>Melinidinae</taxon>
        <taxon>Urochloa</taxon>
    </lineage>
</organism>
<dbReference type="PRINTS" id="PR00364">
    <property type="entry name" value="DISEASERSIST"/>
</dbReference>
<dbReference type="EMBL" id="OZ075131">
    <property type="protein sequence ID" value="CAL4981957.1"/>
    <property type="molecule type" value="Genomic_DNA"/>
</dbReference>
<dbReference type="InterPro" id="IPR044974">
    <property type="entry name" value="Disease_R_plants"/>
</dbReference>
<evidence type="ECO:0000259" key="7">
    <source>
        <dbReference type="Pfam" id="PF00931"/>
    </source>
</evidence>
<feature type="domain" description="Disease resistance protein winged helix" evidence="9">
    <location>
        <begin position="357"/>
        <end position="428"/>
    </location>
</feature>
<dbReference type="Pfam" id="PF23598">
    <property type="entry name" value="LRR_14"/>
    <property type="match status" value="1"/>
</dbReference>
<dbReference type="Proteomes" id="UP001497457">
    <property type="component" value="Chromosome 21rd"/>
</dbReference>
<dbReference type="FunFam" id="1.10.10.10:FF:000322">
    <property type="entry name" value="Probable disease resistance protein At1g63360"/>
    <property type="match status" value="1"/>
</dbReference>
<dbReference type="Gene3D" id="1.10.8.430">
    <property type="entry name" value="Helical domain of apoptotic protease-activating factors"/>
    <property type="match status" value="1"/>
</dbReference>
<evidence type="ECO:0000256" key="4">
    <source>
        <dbReference type="ARBA" id="ARBA00022741"/>
    </source>
</evidence>
<dbReference type="GO" id="GO:0000166">
    <property type="term" value="F:nucleotide binding"/>
    <property type="evidence" value="ECO:0007669"/>
    <property type="project" value="UniProtKB-KW"/>
</dbReference>
<dbReference type="InterPro" id="IPR058922">
    <property type="entry name" value="WHD_DRP"/>
</dbReference>
<evidence type="ECO:0000256" key="5">
    <source>
        <dbReference type="ARBA" id="ARBA00022821"/>
    </source>
</evidence>
<evidence type="ECO:0000256" key="1">
    <source>
        <dbReference type="ARBA" id="ARBA00008894"/>
    </source>
</evidence>
<dbReference type="PANTHER" id="PTHR23155:SF931">
    <property type="entry name" value="OS01G0547000 PROTEIN"/>
    <property type="match status" value="1"/>
</dbReference>
<evidence type="ECO:0000313" key="11">
    <source>
        <dbReference type="EMBL" id="CAL4981957.1"/>
    </source>
</evidence>
<accession>A0ABC9APZ4</accession>
<evidence type="ECO:0000256" key="2">
    <source>
        <dbReference type="ARBA" id="ARBA00022614"/>
    </source>
</evidence>
<keyword evidence="3" id="KW-0677">Repeat</keyword>
<dbReference type="SUPFAM" id="SSF52058">
    <property type="entry name" value="L domain-like"/>
    <property type="match status" value="1"/>
</dbReference>
<feature type="domain" description="Disease resistance N-terminal" evidence="8">
    <location>
        <begin position="1"/>
        <end position="54"/>
    </location>
</feature>
<dbReference type="AlphaFoldDB" id="A0ABC9APZ4"/>
<dbReference type="InterPro" id="IPR042197">
    <property type="entry name" value="Apaf_helical"/>
</dbReference>
<dbReference type="InterPro" id="IPR032675">
    <property type="entry name" value="LRR_dom_sf"/>
</dbReference>
<gene>
    <name evidence="11" type="ORF">URODEC1_LOCUS56394</name>
</gene>
<dbReference type="Pfam" id="PF00931">
    <property type="entry name" value="NB-ARC"/>
    <property type="match status" value="1"/>
</dbReference>
<dbReference type="GO" id="GO:0002758">
    <property type="term" value="P:innate immune response-activating signaling pathway"/>
    <property type="evidence" value="ECO:0007669"/>
    <property type="project" value="UniProtKB-ARBA"/>
</dbReference>
<reference evidence="11" key="1">
    <citation type="submission" date="2024-10" db="EMBL/GenBank/DDBJ databases">
        <authorList>
            <person name="Ryan C."/>
        </authorList>
    </citation>
    <scope>NUCLEOTIDE SEQUENCE [LARGE SCALE GENOMIC DNA]</scope>
</reference>
<dbReference type="Gene3D" id="1.10.10.10">
    <property type="entry name" value="Winged helix-like DNA-binding domain superfamily/Winged helix DNA-binding domain"/>
    <property type="match status" value="1"/>
</dbReference>
<feature type="domain" description="Disease resistance R13L4/SHOC-2-like LRR" evidence="10">
    <location>
        <begin position="473"/>
        <end position="797"/>
    </location>
</feature>
<evidence type="ECO:0000313" key="12">
    <source>
        <dbReference type="Proteomes" id="UP001497457"/>
    </source>
</evidence>
<dbReference type="GO" id="GO:0009626">
    <property type="term" value="P:plant-type hypersensitive response"/>
    <property type="evidence" value="ECO:0007669"/>
    <property type="project" value="UniProtKB-ARBA"/>
</dbReference>
<dbReference type="Gene3D" id="1.20.5.4130">
    <property type="match status" value="1"/>
</dbReference>
<evidence type="ECO:0008006" key="13">
    <source>
        <dbReference type="Google" id="ProtNLM"/>
    </source>
</evidence>
<keyword evidence="6" id="KW-0175">Coiled coil</keyword>
<dbReference type="InterPro" id="IPR002182">
    <property type="entry name" value="NB-ARC"/>
</dbReference>
<protein>
    <recommendedName>
        <fullName evidence="13">NB-ARC domain-containing protein</fullName>
    </recommendedName>
</protein>
<evidence type="ECO:0000259" key="9">
    <source>
        <dbReference type="Pfam" id="PF23559"/>
    </source>
</evidence>
<name>A0ABC9APZ4_9POAL</name>
<keyword evidence="12" id="KW-1185">Reference proteome</keyword>
<keyword evidence="2" id="KW-0433">Leucine-rich repeat</keyword>
<dbReference type="InterPro" id="IPR036388">
    <property type="entry name" value="WH-like_DNA-bd_sf"/>
</dbReference>
<dbReference type="Gene3D" id="3.40.50.300">
    <property type="entry name" value="P-loop containing nucleotide triphosphate hydrolases"/>
    <property type="match status" value="1"/>
</dbReference>
<evidence type="ECO:0000256" key="3">
    <source>
        <dbReference type="ARBA" id="ARBA00022737"/>
    </source>
</evidence>
<dbReference type="InterPro" id="IPR041118">
    <property type="entry name" value="Rx_N"/>
</dbReference>
<evidence type="ECO:0000259" key="8">
    <source>
        <dbReference type="Pfam" id="PF18052"/>
    </source>
</evidence>
<dbReference type="Gene3D" id="3.80.10.10">
    <property type="entry name" value="Ribonuclease Inhibitor"/>
    <property type="match status" value="1"/>
</dbReference>
<dbReference type="GO" id="GO:0042742">
    <property type="term" value="P:defense response to bacterium"/>
    <property type="evidence" value="ECO:0007669"/>
    <property type="project" value="UniProtKB-ARBA"/>
</dbReference>
<dbReference type="Pfam" id="PF18052">
    <property type="entry name" value="Rx_N"/>
    <property type="match status" value="1"/>
</dbReference>
<comment type="similarity">
    <text evidence="1">Belongs to the disease resistance NB-LRR family.</text>
</comment>
<keyword evidence="5" id="KW-0611">Plant defense</keyword>
<dbReference type="InterPro" id="IPR055414">
    <property type="entry name" value="LRR_R13L4/SHOC2-like"/>
</dbReference>
<dbReference type="InterPro" id="IPR027417">
    <property type="entry name" value="P-loop_NTPase"/>
</dbReference>
<evidence type="ECO:0000256" key="6">
    <source>
        <dbReference type="ARBA" id="ARBA00023054"/>
    </source>
</evidence>
<sequence>MMKAYLHDTEKFKDTSEATGIFVKKTRDLAFRIEDVIDEFMYKLEANKHGGFTSKVKKKIKHVKIWRRLALELRDINVELEDTAKRRGRYIGGSDHHERSTNQTSCFVREEDLVGIEDNVDKLTRWLVGDLEETNHKIATVWGMGGAGKTTLVDYVYKTVKMDFDIAAWITVSRSYNVEDLLKKIAREFGISVDARNMEMRNLVMDDVWENDLWINIMDVFPKHCVSRFILTSRKYEVASSVNSGCIIKIEPLGENHSWELFCNVAFRNNDDKRCPSELVDLAAKFLQKCEGLPIAIACIGRLLSCKPLAYFSWKNVYEQLELQSVKNVIPGVDIILKVSLQDLSPELKNCFLHCAIFPEDYQMKRRRLIMHWAAAGFIKEKDNKTLEEVAEGYLNELVNRSLLQVVKKNEFGRVKRCRMHDVVRHLALDKAEKECFGKIYEGSKTFSVDSTRRLSILSGNVVPLSQSGATRLRAIHAFTSSVNVDLLRPIIASANLLSTLDLQGTQIKILPNEVFSLFNLRFLGLRNTGVEILPEAVGKLQNLEVLDAIGTGLVTLPKDIAKLKKLRSLYVCTRIVGVDGHLVGINVPRGISNMSGLHALYSVKASLETLSDVAALTELRTFGVCHVISEHSFNLCSAIRNMRHLVHLSIIASNENEVLPFEALCLPGSLSKLEIEGQLEKQRMPKILSSWLHLNNLTRLCLAFSKLDEDSFSCLMVLRNLCFLQLGKAYDGTKLYFSALSFPRLRTLALWGSPQLNEVRIEEGALMSLVDLVFSECPELNQLPHGIEYLTALEELYLLDIAVELIEKLRLERKGNQCNEEFMKISHIKKIVARLTDKNIWERIC</sequence>
<evidence type="ECO:0000259" key="10">
    <source>
        <dbReference type="Pfam" id="PF23598"/>
    </source>
</evidence>
<feature type="domain" description="NB-ARC" evidence="7">
    <location>
        <begin position="117"/>
        <end position="271"/>
    </location>
</feature>